<keyword evidence="4" id="KW-0597">Phosphoprotein</keyword>
<evidence type="ECO:0000256" key="3">
    <source>
        <dbReference type="ARBA" id="ARBA00021740"/>
    </source>
</evidence>
<evidence type="ECO:0000256" key="11">
    <source>
        <dbReference type="ARBA" id="ARBA00022840"/>
    </source>
</evidence>
<keyword evidence="12" id="KW-0843">Virulence</keyword>
<dbReference type="PANTHER" id="PTHR41523:SF8">
    <property type="entry name" value="ETHYLENE RESPONSE SENSOR PROTEIN"/>
    <property type="match status" value="1"/>
</dbReference>
<dbReference type="GO" id="GO:0004673">
    <property type="term" value="F:protein histidine kinase activity"/>
    <property type="evidence" value="ECO:0007669"/>
    <property type="project" value="UniProtKB-EC"/>
</dbReference>
<evidence type="ECO:0000256" key="2">
    <source>
        <dbReference type="ARBA" id="ARBA00012438"/>
    </source>
</evidence>
<evidence type="ECO:0000259" key="14">
    <source>
        <dbReference type="PROSITE" id="PS50113"/>
    </source>
</evidence>
<dbReference type="GO" id="GO:0006355">
    <property type="term" value="P:regulation of DNA-templated transcription"/>
    <property type="evidence" value="ECO:0007669"/>
    <property type="project" value="InterPro"/>
</dbReference>
<protein>
    <recommendedName>
        <fullName evidence="3">Blue-light-activated histidine kinase</fullName>
        <ecNumber evidence="2">2.7.13.3</ecNumber>
    </recommendedName>
</protein>
<dbReference type="Pfam" id="PF07536">
    <property type="entry name" value="HWE_HK"/>
    <property type="match status" value="1"/>
</dbReference>
<evidence type="ECO:0000256" key="7">
    <source>
        <dbReference type="ARBA" id="ARBA00022679"/>
    </source>
</evidence>
<geneLocation type="plasmid" evidence="16">
    <name>prln1</name>
</geneLocation>
<dbReference type="Proteomes" id="UP000238523">
    <property type="component" value="Plasmid pRLN1"/>
</dbReference>
<dbReference type="CDD" id="cd00130">
    <property type="entry name" value="PAS"/>
    <property type="match status" value="1"/>
</dbReference>
<keyword evidence="9" id="KW-0547">Nucleotide-binding</keyword>
<dbReference type="SMART" id="SM00911">
    <property type="entry name" value="HWE_HK"/>
    <property type="match status" value="1"/>
</dbReference>
<dbReference type="InterPro" id="IPR013767">
    <property type="entry name" value="PAS_fold"/>
</dbReference>
<comment type="catalytic activity">
    <reaction evidence="1">
        <text>ATP + protein L-histidine = ADP + protein N-phospho-L-histidine.</text>
        <dbReference type="EC" id="2.7.13.3"/>
    </reaction>
</comment>
<accession>A0A2K9ZCT0</accession>
<keyword evidence="5" id="KW-0285">Flavoprotein</keyword>
<evidence type="ECO:0000256" key="9">
    <source>
        <dbReference type="ARBA" id="ARBA00022741"/>
    </source>
</evidence>
<dbReference type="PANTHER" id="PTHR41523">
    <property type="entry name" value="TWO-COMPONENT SYSTEM SENSOR PROTEIN"/>
    <property type="match status" value="1"/>
</dbReference>
<evidence type="ECO:0000256" key="8">
    <source>
        <dbReference type="ARBA" id="ARBA00022737"/>
    </source>
</evidence>
<dbReference type="InterPro" id="IPR036890">
    <property type="entry name" value="HATPase_C_sf"/>
</dbReference>
<dbReference type="PROSITE" id="PS50113">
    <property type="entry name" value="PAC"/>
    <property type="match status" value="1"/>
</dbReference>
<evidence type="ECO:0000256" key="12">
    <source>
        <dbReference type="ARBA" id="ARBA00023026"/>
    </source>
</evidence>
<evidence type="ECO:0000259" key="13">
    <source>
        <dbReference type="PROSITE" id="PS50112"/>
    </source>
</evidence>
<keyword evidence="6" id="KW-0288">FMN</keyword>
<name>A0A2K9ZCT0_RHILE</name>
<dbReference type="InterPro" id="IPR000700">
    <property type="entry name" value="PAS-assoc_C"/>
</dbReference>
<dbReference type="PROSITE" id="PS50112">
    <property type="entry name" value="PAS"/>
    <property type="match status" value="1"/>
</dbReference>
<keyword evidence="8" id="KW-0677">Repeat</keyword>
<keyword evidence="11" id="KW-0067">ATP-binding</keyword>
<proteinExistence type="predicted"/>
<organism evidence="15 16">
    <name type="scientific">Rhizobium leguminosarum</name>
    <dbReference type="NCBI Taxonomy" id="384"/>
    <lineage>
        <taxon>Bacteria</taxon>
        <taxon>Pseudomonadati</taxon>
        <taxon>Pseudomonadota</taxon>
        <taxon>Alphaproteobacteria</taxon>
        <taxon>Hyphomicrobiales</taxon>
        <taxon>Rhizobiaceae</taxon>
        <taxon>Rhizobium/Agrobacterium group</taxon>
        <taxon>Rhizobium</taxon>
    </lineage>
</organism>
<dbReference type="SMART" id="SM00091">
    <property type="entry name" value="PAS"/>
    <property type="match status" value="1"/>
</dbReference>
<evidence type="ECO:0000256" key="6">
    <source>
        <dbReference type="ARBA" id="ARBA00022643"/>
    </source>
</evidence>
<dbReference type="AlphaFoldDB" id="A0A2K9ZCT0"/>
<keyword evidence="15" id="KW-0614">Plasmid</keyword>
<evidence type="ECO:0000256" key="10">
    <source>
        <dbReference type="ARBA" id="ARBA00022777"/>
    </source>
</evidence>
<evidence type="ECO:0000313" key="15">
    <source>
        <dbReference type="EMBL" id="AUW46010.1"/>
    </source>
</evidence>
<dbReference type="InterPro" id="IPR000014">
    <property type="entry name" value="PAS"/>
</dbReference>
<feature type="domain" description="PAC" evidence="14">
    <location>
        <begin position="113"/>
        <end position="165"/>
    </location>
</feature>
<keyword evidence="10" id="KW-0418">Kinase</keyword>
<dbReference type="EMBL" id="CP025013">
    <property type="protein sequence ID" value="AUW46010.1"/>
    <property type="molecule type" value="Genomic_DNA"/>
</dbReference>
<reference evidence="15 16" key="1">
    <citation type="submission" date="2017-11" db="EMBL/GenBank/DDBJ databases">
        <title>Complete genome of Rhizobium leguminosarum Norway, an ineffective micro-symbiont.</title>
        <authorList>
            <person name="Hoffrichter A."/>
            <person name="Liang J."/>
            <person name="Brachmann A."/>
            <person name="Marin M."/>
        </authorList>
    </citation>
    <scope>NUCLEOTIDE SEQUENCE [LARGE SCALE GENOMIC DNA]</scope>
    <source>
        <strain evidence="15 16">Norway</strain>
        <plasmid evidence="16">Plasmid prln1</plasmid>
    </source>
</reference>
<sequence>MDPVERVDYLWSWLGEAETNHGRGHMIMKLFSSSSRSRERFLEAILQSAIEYAIISTDLDGLVTTWNEGARRILGWDEAEIIGKPAAVIFTQEDLQAGILQREMTAALTEGHGNDERWHVRKDGSLFWASGQMMALTSDDGEVEGFVKILRDRTEQRENEERQRVLMHELSHRMKNTLAVVQAITSQSFRNASSMEDAEQSISARINAYSKAHDILLQQNWLGTTMGTIVEATAINLGLETSGRFKSSGPAVELGPQAALCFSLVLHELVTNASKYGALSVDTGTVEIEWSVRDEAGDPRLNFTWQEVGGPAVEAPSKKGFGTRLVSSSLSAFGEVSLDYAPTGLILRVDAPLQKLQYKNYSDAEE</sequence>
<evidence type="ECO:0000256" key="1">
    <source>
        <dbReference type="ARBA" id="ARBA00000085"/>
    </source>
</evidence>
<dbReference type="Gene3D" id="3.30.565.10">
    <property type="entry name" value="Histidine kinase-like ATPase, C-terminal domain"/>
    <property type="match status" value="1"/>
</dbReference>
<keyword evidence="7" id="KW-0808">Transferase</keyword>
<dbReference type="Pfam" id="PF00989">
    <property type="entry name" value="PAS"/>
    <property type="match status" value="1"/>
</dbReference>
<dbReference type="GO" id="GO:0005524">
    <property type="term" value="F:ATP binding"/>
    <property type="evidence" value="ECO:0007669"/>
    <property type="project" value="UniProtKB-KW"/>
</dbReference>
<evidence type="ECO:0000256" key="5">
    <source>
        <dbReference type="ARBA" id="ARBA00022630"/>
    </source>
</evidence>
<gene>
    <name evidence="15" type="ORF">CUJ84_pRLN1000549</name>
</gene>
<dbReference type="SUPFAM" id="SSF55785">
    <property type="entry name" value="PYP-like sensor domain (PAS domain)"/>
    <property type="match status" value="1"/>
</dbReference>
<evidence type="ECO:0000256" key="4">
    <source>
        <dbReference type="ARBA" id="ARBA00022553"/>
    </source>
</evidence>
<feature type="domain" description="PAS" evidence="13">
    <location>
        <begin position="38"/>
        <end position="111"/>
    </location>
</feature>
<dbReference type="InterPro" id="IPR011102">
    <property type="entry name" value="Sig_transdc_His_kinase_HWE"/>
</dbReference>
<evidence type="ECO:0000313" key="16">
    <source>
        <dbReference type="Proteomes" id="UP000238523"/>
    </source>
</evidence>
<dbReference type="Gene3D" id="3.30.450.20">
    <property type="entry name" value="PAS domain"/>
    <property type="match status" value="1"/>
</dbReference>
<dbReference type="NCBIfam" id="TIGR00229">
    <property type="entry name" value="sensory_box"/>
    <property type="match status" value="1"/>
</dbReference>
<dbReference type="EC" id="2.7.13.3" evidence="2"/>
<dbReference type="InterPro" id="IPR035965">
    <property type="entry name" value="PAS-like_dom_sf"/>
</dbReference>